<gene>
    <name evidence="2" type="ORF">L873DRAFT_289478</name>
</gene>
<feature type="compositionally biased region" description="Acidic residues" evidence="1">
    <location>
        <begin position="52"/>
        <end position="69"/>
    </location>
</feature>
<protein>
    <submittedName>
        <fullName evidence="2">Uncharacterized protein</fullName>
    </submittedName>
</protein>
<dbReference type="Proteomes" id="UP000276215">
    <property type="component" value="Unassembled WGS sequence"/>
</dbReference>
<dbReference type="EMBL" id="ML120490">
    <property type="protein sequence ID" value="RPA91661.1"/>
    <property type="molecule type" value="Genomic_DNA"/>
</dbReference>
<name>A0A3N4J4Z1_9PEZI</name>
<accession>A0A3N4J4Z1</accession>
<keyword evidence="3" id="KW-1185">Reference proteome</keyword>
<dbReference type="OrthoDB" id="2017974at2759"/>
<evidence type="ECO:0000313" key="2">
    <source>
        <dbReference type="EMBL" id="RPA91661.1"/>
    </source>
</evidence>
<evidence type="ECO:0000313" key="3">
    <source>
        <dbReference type="Proteomes" id="UP000276215"/>
    </source>
</evidence>
<reference evidence="2 3" key="1">
    <citation type="journal article" date="2018" name="Nat. Ecol. Evol.">
        <title>Pezizomycetes genomes reveal the molecular basis of ectomycorrhizal truffle lifestyle.</title>
        <authorList>
            <person name="Murat C."/>
            <person name="Payen T."/>
            <person name="Noel B."/>
            <person name="Kuo A."/>
            <person name="Morin E."/>
            <person name="Chen J."/>
            <person name="Kohler A."/>
            <person name="Krizsan K."/>
            <person name="Balestrini R."/>
            <person name="Da Silva C."/>
            <person name="Montanini B."/>
            <person name="Hainaut M."/>
            <person name="Levati E."/>
            <person name="Barry K.W."/>
            <person name="Belfiori B."/>
            <person name="Cichocki N."/>
            <person name="Clum A."/>
            <person name="Dockter R.B."/>
            <person name="Fauchery L."/>
            <person name="Guy J."/>
            <person name="Iotti M."/>
            <person name="Le Tacon F."/>
            <person name="Lindquist E.A."/>
            <person name="Lipzen A."/>
            <person name="Malagnac F."/>
            <person name="Mello A."/>
            <person name="Molinier V."/>
            <person name="Miyauchi S."/>
            <person name="Poulain J."/>
            <person name="Riccioni C."/>
            <person name="Rubini A."/>
            <person name="Sitrit Y."/>
            <person name="Splivallo R."/>
            <person name="Traeger S."/>
            <person name="Wang M."/>
            <person name="Zifcakova L."/>
            <person name="Wipf D."/>
            <person name="Zambonelli A."/>
            <person name="Paolocci F."/>
            <person name="Nowrousian M."/>
            <person name="Ottonello S."/>
            <person name="Baldrian P."/>
            <person name="Spatafora J.W."/>
            <person name="Henrissat B."/>
            <person name="Nagy L.G."/>
            <person name="Aury J.M."/>
            <person name="Wincker P."/>
            <person name="Grigoriev I.V."/>
            <person name="Bonfante P."/>
            <person name="Martin F.M."/>
        </authorList>
    </citation>
    <scope>NUCLEOTIDE SEQUENCE [LARGE SCALE GENOMIC DNA]</scope>
    <source>
        <strain evidence="2 3">120613-1</strain>
    </source>
</reference>
<evidence type="ECO:0000256" key="1">
    <source>
        <dbReference type="SAM" id="MobiDB-lite"/>
    </source>
</evidence>
<organism evidence="2 3">
    <name type="scientific">Choiromyces venosus 120613-1</name>
    <dbReference type="NCBI Taxonomy" id="1336337"/>
    <lineage>
        <taxon>Eukaryota</taxon>
        <taxon>Fungi</taxon>
        <taxon>Dikarya</taxon>
        <taxon>Ascomycota</taxon>
        <taxon>Pezizomycotina</taxon>
        <taxon>Pezizomycetes</taxon>
        <taxon>Pezizales</taxon>
        <taxon>Tuberaceae</taxon>
        <taxon>Choiromyces</taxon>
    </lineage>
</organism>
<sequence length="84" mass="9404">MVAKNGKCWVYTNKKFQVHAALVARIEEHQNLEVVVARKQELGGSRMTPTSEDSDIDMASDGNESEDDGYVLVGQSEEVRHLKQ</sequence>
<feature type="region of interest" description="Disordered" evidence="1">
    <location>
        <begin position="40"/>
        <end position="84"/>
    </location>
</feature>
<proteinExistence type="predicted"/>
<dbReference type="AlphaFoldDB" id="A0A3N4J4Z1"/>